<organism evidence="2 3">
    <name type="scientific">Curtobacterium citri</name>
    <dbReference type="NCBI Taxonomy" id="3055139"/>
    <lineage>
        <taxon>Bacteria</taxon>
        <taxon>Bacillati</taxon>
        <taxon>Actinomycetota</taxon>
        <taxon>Actinomycetes</taxon>
        <taxon>Micrococcales</taxon>
        <taxon>Microbacteriaceae</taxon>
        <taxon>Curtobacterium</taxon>
    </lineage>
</organism>
<comment type="caution">
    <text evidence="2">The sequence shown here is derived from an EMBL/GenBank/DDBJ whole genome shotgun (WGS) entry which is preliminary data.</text>
</comment>
<feature type="compositionally biased region" description="Basic and acidic residues" evidence="1">
    <location>
        <begin position="1"/>
        <end position="10"/>
    </location>
</feature>
<evidence type="ECO:0000313" key="3">
    <source>
        <dbReference type="Proteomes" id="UP001237823"/>
    </source>
</evidence>
<accession>A0ABT7TAK7</accession>
<dbReference type="InterPro" id="IPR046609">
    <property type="entry name" value="DUF6668"/>
</dbReference>
<dbReference type="Pfam" id="PF20373">
    <property type="entry name" value="DUF6668"/>
    <property type="match status" value="1"/>
</dbReference>
<gene>
    <name evidence="2" type="ORF">QUG92_15875</name>
</gene>
<evidence type="ECO:0000313" key="2">
    <source>
        <dbReference type="EMBL" id="MDM7886590.1"/>
    </source>
</evidence>
<feature type="region of interest" description="Disordered" evidence="1">
    <location>
        <begin position="1"/>
        <end position="26"/>
    </location>
</feature>
<sequence>MQPTTRREALRGPSAPQPTAVQVPESADRLPTRQVYGGAAMWWIGAHGGAGENTLAALTLGSQPAAHAWPLPSDRGAVSRAMVVARTNYAGLMAAQRVAREWAAGTTSGLVELTGLVLIADAPGRRPKELRQLEQHVAGGYPRLWTLPWVEAWRMGPPSAATMPREYRALLADLNLTAATN</sequence>
<keyword evidence="3" id="KW-1185">Reference proteome</keyword>
<protein>
    <submittedName>
        <fullName evidence="2">Uncharacterized protein</fullName>
    </submittedName>
</protein>
<dbReference type="Proteomes" id="UP001237823">
    <property type="component" value="Unassembled WGS sequence"/>
</dbReference>
<name>A0ABT7TAK7_9MICO</name>
<evidence type="ECO:0000256" key="1">
    <source>
        <dbReference type="SAM" id="MobiDB-lite"/>
    </source>
</evidence>
<proteinExistence type="predicted"/>
<dbReference type="RefSeq" id="WP_289459935.1">
    <property type="nucleotide sequence ID" value="NZ_JAUCML010000013.1"/>
</dbReference>
<dbReference type="EMBL" id="JAUCML010000013">
    <property type="protein sequence ID" value="MDM7886590.1"/>
    <property type="molecule type" value="Genomic_DNA"/>
</dbReference>
<reference evidence="2 3" key="1">
    <citation type="submission" date="2023-06" db="EMBL/GenBank/DDBJ databases">
        <authorList>
            <person name="Feng G."/>
            <person name="Li J."/>
            <person name="Zhu H."/>
        </authorList>
    </citation>
    <scope>NUCLEOTIDE SEQUENCE [LARGE SCALE GENOMIC DNA]</scope>
    <source>
        <strain evidence="2 3">RHCKG23</strain>
    </source>
</reference>